<dbReference type="EMBL" id="JANRMS010001154">
    <property type="protein sequence ID" value="KAJ3530588.1"/>
    <property type="molecule type" value="Genomic_DNA"/>
</dbReference>
<comment type="caution">
    <text evidence="1">The sequence shown here is derived from an EMBL/GenBank/DDBJ whole genome shotgun (WGS) entry which is preliminary data.</text>
</comment>
<organism evidence="1 2">
    <name type="scientific">Fusarium decemcellulare</name>
    <dbReference type="NCBI Taxonomy" id="57161"/>
    <lineage>
        <taxon>Eukaryota</taxon>
        <taxon>Fungi</taxon>
        <taxon>Dikarya</taxon>
        <taxon>Ascomycota</taxon>
        <taxon>Pezizomycotina</taxon>
        <taxon>Sordariomycetes</taxon>
        <taxon>Hypocreomycetidae</taxon>
        <taxon>Hypocreales</taxon>
        <taxon>Nectriaceae</taxon>
        <taxon>Fusarium</taxon>
        <taxon>Fusarium decemcellulare species complex</taxon>
    </lineage>
</organism>
<accession>A0ACC1S290</accession>
<evidence type="ECO:0000313" key="1">
    <source>
        <dbReference type="EMBL" id="KAJ3530588.1"/>
    </source>
</evidence>
<proteinExistence type="predicted"/>
<name>A0ACC1S290_9HYPO</name>
<evidence type="ECO:0000313" key="2">
    <source>
        <dbReference type="Proteomes" id="UP001148629"/>
    </source>
</evidence>
<reference evidence="1" key="1">
    <citation type="submission" date="2022-08" db="EMBL/GenBank/DDBJ databases">
        <title>Genome Sequence of Fusarium decemcellulare.</title>
        <authorList>
            <person name="Buettner E."/>
        </authorList>
    </citation>
    <scope>NUCLEOTIDE SEQUENCE</scope>
    <source>
        <strain evidence="1">Babe19</strain>
    </source>
</reference>
<gene>
    <name evidence="1" type="ORF">NM208_g9263</name>
</gene>
<keyword evidence="2" id="KW-1185">Reference proteome</keyword>
<sequence length="195" mass="21064">MKFLSLTLLAGLATSSPITSRCTSTTACQLTGFNGVVTPDTTNSRIDAILGIKDAEVCRAKCYSTEYPSCKAFAIRSSGSGACLLWDKEISPRALKPGETSTYWYYSLPAGSRGWVPENVAQHYKADTSKTKGNYKDCRGLCLSEHQCKGFGFKEGGNCQLYDVSLAGKVKAKEDSPYVQYQVDCTAVQYGTPAA</sequence>
<dbReference type="Proteomes" id="UP001148629">
    <property type="component" value="Unassembled WGS sequence"/>
</dbReference>
<protein>
    <submittedName>
        <fullName evidence="1">Uncharacterized protein</fullName>
    </submittedName>
</protein>